<proteinExistence type="predicted"/>
<accession>A0A399EFW1</accession>
<sequence length="152" mass="17148">MQVKELMKARPYTVRGDEPLIVAARRMLEHGLGGLPVVNEKEQLIGLLEVDDLLPKPENVPFSTVQALQLFGEWVDPGSIEKIYAHYARIPVSEVMRTELATVRPEDSLETALTRMMEGQQYRRVLVIDAHNHLLGTLTRSDFLRLFVQGGA</sequence>
<dbReference type="OrthoDB" id="9790355at2"/>
<dbReference type="Pfam" id="PF00571">
    <property type="entry name" value="CBS"/>
    <property type="match status" value="2"/>
</dbReference>
<feature type="domain" description="CBS" evidence="3">
    <location>
        <begin position="96"/>
        <end position="152"/>
    </location>
</feature>
<dbReference type="AlphaFoldDB" id="A0A399EFW1"/>
<organism evidence="4 5">
    <name type="scientific">Calidithermus terrae</name>
    <dbReference type="NCBI Taxonomy" id="1408545"/>
    <lineage>
        <taxon>Bacteria</taxon>
        <taxon>Thermotogati</taxon>
        <taxon>Deinococcota</taxon>
        <taxon>Deinococci</taxon>
        <taxon>Thermales</taxon>
        <taxon>Thermaceae</taxon>
        <taxon>Calidithermus</taxon>
    </lineage>
</organism>
<dbReference type="Proteomes" id="UP000265715">
    <property type="component" value="Unassembled WGS sequence"/>
</dbReference>
<evidence type="ECO:0000313" key="4">
    <source>
        <dbReference type="EMBL" id="RIH82039.1"/>
    </source>
</evidence>
<keyword evidence="5" id="KW-1185">Reference proteome</keyword>
<evidence type="ECO:0000256" key="1">
    <source>
        <dbReference type="ARBA" id="ARBA00023122"/>
    </source>
</evidence>
<evidence type="ECO:0000259" key="3">
    <source>
        <dbReference type="PROSITE" id="PS51371"/>
    </source>
</evidence>
<evidence type="ECO:0000313" key="5">
    <source>
        <dbReference type="Proteomes" id="UP000265715"/>
    </source>
</evidence>
<dbReference type="InterPro" id="IPR000644">
    <property type="entry name" value="CBS_dom"/>
</dbReference>
<dbReference type="SMART" id="SM00116">
    <property type="entry name" value="CBS"/>
    <property type="match status" value="2"/>
</dbReference>
<dbReference type="PROSITE" id="PS51371">
    <property type="entry name" value="CBS"/>
    <property type="match status" value="2"/>
</dbReference>
<dbReference type="RefSeq" id="WP_119315828.1">
    <property type="nucleotide sequence ID" value="NZ_QXDL01000137.1"/>
</dbReference>
<dbReference type="SUPFAM" id="SSF54631">
    <property type="entry name" value="CBS-domain pair"/>
    <property type="match status" value="1"/>
</dbReference>
<dbReference type="InterPro" id="IPR051257">
    <property type="entry name" value="Diverse_CBS-Domain"/>
</dbReference>
<dbReference type="Gene3D" id="3.10.580.10">
    <property type="entry name" value="CBS-domain"/>
    <property type="match status" value="1"/>
</dbReference>
<dbReference type="PANTHER" id="PTHR43080:SF2">
    <property type="entry name" value="CBS DOMAIN-CONTAINING PROTEIN"/>
    <property type="match status" value="1"/>
</dbReference>
<reference evidence="4 5" key="1">
    <citation type="submission" date="2018-08" db="EMBL/GenBank/DDBJ databases">
        <title>Meiothermus terrae DSM 26712 genome sequencing project.</title>
        <authorList>
            <person name="Da Costa M.S."/>
            <person name="Albuquerque L."/>
            <person name="Raposo P."/>
            <person name="Froufe H.J.C."/>
            <person name="Barroso C.S."/>
            <person name="Egas C."/>
        </authorList>
    </citation>
    <scope>NUCLEOTIDE SEQUENCE [LARGE SCALE GENOMIC DNA]</scope>
    <source>
        <strain evidence="4 5">DSM 26712</strain>
    </source>
</reference>
<dbReference type="InterPro" id="IPR046342">
    <property type="entry name" value="CBS_dom_sf"/>
</dbReference>
<evidence type="ECO:0000256" key="2">
    <source>
        <dbReference type="PROSITE-ProRule" id="PRU00703"/>
    </source>
</evidence>
<keyword evidence="1 2" id="KW-0129">CBS domain</keyword>
<name>A0A399EFW1_9DEIN</name>
<feature type="domain" description="CBS" evidence="3">
    <location>
        <begin position="7"/>
        <end position="64"/>
    </location>
</feature>
<gene>
    <name evidence="4" type="primary">hrp1_2</name>
    <name evidence="4" type="ORF">Mterra_02845</name>
</gene>
<comment type="caution">
    <text evidence="4">The sequence shown here is derived from an EMBL/GenBank/DDBJ whole genome shotgun (WGS) entry which is preliminary data.</text>
</comment>
<dbReference type="EMBL" id="QXDL01000137">
    <property type="protein sequence ID" value="RIH82039.1"/>
    <property type="molecule type" value="Genomic_DNA"/>
</dbReference>
<dbReference type="PANTHER" id="PTHR43080">
    <property type="entry name" value="CBS DOMAIN-CONTAINING PROTEIN CBSX3, MITOCHONDRIAL"/>
    <property type="match status" value="1"/>
</dbReference>
<protein>
    <submittedName>
        <fullName evidence="4">Hypoxic response protein 1</fullName>
    </submittedName>
</protein>